<evidence type="ECO:0000313" key="2">
    <source>
        <dbReference type="Proteomes" id="UP001269267"/>
    </source>
</evidence>
<dbReference type="RefSeq" id="WP_199285533.1">
    <property type="nucleotide sequence ID" value="NZ_JARWAI010000014.1"/>
</dbReference>
<protein>
    <submittedName>
        <fullName evidence="1">Uncharacterized protein</fullName>
    </submittedName>
</protein>
<reference evidence="1 2" key="1">
    <citation type="submission" date="2023-04" db="EMBL/GenBank/DDBJ databases">
        <title>A long-awaited taxogenomic arrangement of the family Halomonadaceae.</title>
        <authorList>
            <person name="De La Haba R."/>
            <person name="Chuvochina M."/>
            <person name="Wittouck S."/>
            <person name="Arahal D.R."/>
            <person name="Sanchez-Porro C."/>
            <person name="Hugenholtz P."/>
            <person name="Ventosa A."/>
        </authorList>
    </citation>
    <scope>NUCLEOTIDE SEQUENCE [LARGE SCALE GENOMIC DNA]</scope>
    <source>
        <strain evidence="1 2">DSM 18042</strain>
    </source>
</reference>
<evidence type="ECO:0000313" key="1">
    <source>
        <dbReference type="EMBL" id="MDR5876401.1"/>
    </source>
</evidence>
<gene>
    <name evidence="1" type="ORF">QC815_15915</name>
</gene>
<comment type="caution">
    <text evidence="1">The sequence shown here is derived from an EMBL/GenBank/DDBJ whole genome shotgun (WGS) entry which is preliminary data.</text>
</comment>
<keyword evidence="2" id="KW-1185">Reference proteome</keyword>
<dbReference type="Proteomes" id="UP001269267">
    <property type="component" value="Unassembled WGS sequence"/>
</dbReference>
<name>A0ABU1GG02_9GAMM</name>
<accession>A0ABU1GG02</accession>
<dbReference type="EMBL" id="JARWAI010000014">
    <property type="protein sequence ID" value="MDR5876401.1"/>
    <property type="molecule type" value="Genomic_DNA"/>
</dbReference>
<proteinExistence type="predicted"/>
<sequence length="66" mass="7336">MMMIAGTNKRAAISLLHPIIGVIDMTTSSLSVISNSLLLKRRNAREQPERPSYKLNVISHDMMLVA</sequence>
<organism evidence="1 2">
    <name type="scientific">Vreelandella gomseomensis</name>
    <dbReference type="NCBI Taxonomy" id="370766"/>
    <lineage>
        <taxon>Bacteria</taxon>
        <taxon>Pseudomonadati</taxon>
        <taxon>Pseudomonadota</taxon>
        <taxon>Gammaproteobacteria</taxon>
        <taxon>Oceanospirillales</taxon>
        <taxon>Halomonadaceae</taxon>
        <taxon>Vreelandella</taxon>
    </lineage>
</organism>